<proteinExistence type="inferred from homology"/>
<dbReference type="PANTHER" id="PTHR12728">
    <property type="entry name" value="BRIX DOMAIN CONTAINING PROTEIN"/>
    <property type="match status" value="1"/>
</dbReference>
<dbReference type="GO" id="GO:0000463">
    <property type="term" value="P:maturation of LSU-rRNA from tricistronic rRNA transcript (SSU-rRNA, 5.8S rRNA, LSU-rRNA)"/>
    <property type="evidence" value="ECO:0007669"/>
    <property type="project" value="TreeGrafter"/>
</dbReference>
<dbReference type="Proteomes" id="UP000799772">
    <property type="component" value="Unassembled WGS sequence"/>
</dbReference>
<evidence type="ECO:0000256" key="2">
    <source>
        <dbReference type="ARBA" id="ARBA00010782"/>
    </source>
</evidence>
<sequence>MLRQITPRNARSKRALEKREPQVNENPRKTLFVRGEKCSQILQLAIADLCTIKKPLATKFNKKNQIRPFEDASSLEFFSDKNDASLLVFGQHSKKRPHSLTLVRTFNYKVLDMLELYLDPDSFRTMSQFKNSKVGVGLKPMICFSGTIFESPTPNAYTMAKSLLLDLLKGQDVQSVDVEGLQFMIHISAGEEVEGQPAPKIHIRFHKIKTKKSGQRLPRVEVEEIGPRLDFRVGRMKEAEAAVMKEALKKPRQLEPKTKKNIETDAMGDKVGRIHVGKQNIGNLQTRKMKGLKRSRDEMIDEEMTLIDDESDDGNQSKRAR</sequence>
<evidence type="ECO:0000256" key="5">
    <source>
        <dbReference type="SAM" id="MobiDB-lite"/>
    </source>
</evidence>
<evidence type="ECO:0000256" key="4">
    <source>
        <dbReference type="RuleBase" id="RU367086"/>
    </source>
</evidence>
<dbReference type="AlphaFoldDB" id="A0A9P4M6B5"/>
<gene>
    <name evidence="7" type="ORF">NA57DRAFT_75067</name>
</gene>
<organism evidence="7 8">
    <name type="scientific">Rhizodiscina lignyota</name>
    <dbReference type="NCBI Taxonomy" id="1504668"/>
    <lineage>
        <taxon>Eukaryota</taxon>
        <taxon>Fungi</taxon>
        <taxon>Dikarya</taxon>
        <taxon>Ascomycota</taxon>
        <taxon>Pezizomycotina</taxon>
        <taxon>Dothideomycetes</taxon>
        <taxon>Pleosporomycetidae</taxon>
        <taxon>Aulographales</taxon>
        <taxon>Rhizodiscinaceae</taxon>
        <taxon>Rhizodiscina</taxon>
    </lineage>
</organism>
<feature type="compositionally biased region" description="Acidic residues" evidence="5">
    <location>
        <begin position="299"/>
        <end position="313"/>
    </location>
</feature>
<keyword evidence="8" id="KW-1185">Reference proteome</keyword>
<comment type="caution">
    <text evidence="7">The sequence shown here is derived from an EMBL/GenBank/DDBJ whole genome shotgun (WGS) entry which is preliminary data.</text>
</comment>
<reference evidence="7" key="1">
    <citation type="journal article" date="2020" name="Stud. Mycol.">
        <title>101 Dothideomycetes genomes: a test case for predicting lifestyles and emergence of pathogens.</title>
        <authorList>
            <person name="Haridas S."/>
            <person name="Albert R."/>
            <person name="Binder M."/>
            <person name="Bloem J."/>
            <person name="Labutti K."/>
            <person name="Salamov A."/>
            <person name="Andreopoulos B."/>
            <person name="Baker S."/>
            <person name="Barry K."/>
            <person name="Bills G."/>
            <person name="Bluhm B."/>
            <person name="Cannon C."/>
            <person name="Castanera R."/>
            <person name="Culley D."/>
            <person name="Daum C."/>
            <person name="Ezra D."/>
            <person name="Gonzalez J."/>
            <person name="Henrissat B."/>
            <person name="Kuo A."/>
            <person name="Liang C."/>
            <person name="Lipzen A."/>
            <person name="Lutzoni F."/>
            <person name="Magnuson J."/>
            <person name="Mondo S."/>
            <person name="Nolan M."/>
            <person name="Ohm R."/>
            <person name="Pangilinan J."/>
            <person name="Park H.-J."/>
            <person name="Ramirez L."/>
            <person name="Alfaro M."/>
            <person name="Sun H."/>
            <person name="Tritt A."/>
            <person name="Yoshinaga Y."/>
            <person name="Zwiers L.-H."/>
            <person name="Turgeon B."/>
            <person name="Goodwin S."/>
            <person name="Spatafora J."/>
            <person name="Crous P."/>
            <person name="Grigoriev I."/>
        </authorList>
    </citation>
    <scope>NUCLEOTIDE SEQUENCE</scope>
    <source>
        <strain evidence="7">CBS 133067</strain>
    </source>
</reference>
<dbReference type="GO" id="GO:0000027">
    <property type="term" value="P:ribosomal large subunit assembly"/>
    <property type="evidence" value="ECO:0007669"/>
    <property type="project" value="InterPro"/>
</dbReference>
<accession>A0A9P4M6B5</accession>
<dbReference type="InterPro" id="IPR039770">
    <property type="entry name" value="Rpf2"/>
</dbReference>
<evidence type="ECO:0000259" key="6">
    <source>
        <dbReference type="PROSITE" id="PS50833"/>
    </source>
</evidence>
<protein>
    <recommendedName>
        <fullName evidence="4">Ribosome production factor 2 homolog</fullName>
    </recommendedName>
    <alternativeName>
        <fullName evidence="4">Ribosome biogenesis protein RPF2 homolog</fullName>
    </alternativeName>
</protein>
<evidence type="ECO:0000256" key="1">
    <source>
        <dbReference type="ARBA" id="ARBA00004604"/>
    </source>
</evidence>
<keyword evidence="3 4" id="KW-0539">Nucleus</keyword>
<dbReference type="SMART" id="SM00879">
    <property type="entry name" value="Brix"/>
    <property type="match status" value="1"/>
</dbReference>
<comment type="subcellular location">
    <subcellularLocation>
        <location evidence="1 4">Nucleus</location>
        <location evidence="1 4">Nucleolus</location>
    </subcellularLocation>
</comment>
<comment type="similarity">
    <text evidence="2 4">Belongs to the RPF2 family.</text>
</comment>
<dbReference type="Pfam" id="PF04427">
    <property type="entry name" value="Brix"/>
    <property type="match status" value="1"/>
</dbReference>
<dbReference type="OrthoDB" id="407658at2759"/>
<dbReference type="EMBL" id="ML978125">
    <property type="protein sequence ID" value="KAF2099566.1"/>
    <property type="molecule type" value="Genomic_DNA"/>
</dbReference>
<evidence type="ECO:0000313" key="7">
    <source>
        <dbReference type="EMBL" id="KAF2099566.1"/>
    </source>
</evidence>
<feature type="region of interest" description="Disordered" evidence="5">
    <location>
        <begin position="1"/>
        <end position="23"/>
    </location>
</feature>
<dbReference type="PROSITE" id="PS50833">
    <property type="entry name" value="BRIX"/>
    <property type="match status" value="1"/>
</dbReference>
<evidence type="ECO:0000313" key="8">
    <source>
        <dbReference type="Proteomes" id="UP000799772"/>
    </source>
</evidence>
<dbReference type="GO" id="GO:0005730">
    <property type="term" value="C:nucleolus"/>
    <property type="evidence" value="ECO:0007669"/>
    <property type="project" value="UniProtKB-SubCell"/>
</dbReference>
<feature type="compositionally biased region" description="Basic and acidic residues" evidence="5">
    <location>
        <begin position="14"/>
        <end position="23"/>
    </location>
</feature>
<evidence type="ECO:0000256" key="3">
    <source>
        <dbReference type="ARBA" id="ARBA00023242"/>
    </source>
</evidence>
<dbReference type="GO" id="GO:0019843">
    <property type="term" value="F:rRNA binding"/>
    <property type="evidence" value="ECO:0007669"/>
    <property type="project" value="UniProtKB-UniRule"/>
</dbReference>
<dbReference type="PANTHER" id="PTHR12728:SF0">
    <property type="entry name" value="RIBOSOME PRODUCTION FACTOR 2 HOMOLOG"/>
    <property type="match status" value="1"/>
</dbReference>
<feature type="domain" description="Brix" evidence="6">
    <location>
        <begin position="28"/>
        <end position="242"/>
    </location>
</feature>
<feature type="region of interest" description="Disordered" evidence="5">
    <location>
        <begin position="285"/>
        <end position="321"/>
    </location>
</feature>
<dbReference type="InterPro" id="IPR007109">
    <property type="entry name" value="Brix"/>
</dbReference>
<name>A0A9P4M6B5_9PEZI</name>